<dbReference type="GO" id="GO:0005886">
    <property type="term" value="C:plasma membrane"/>
    <property type="evidence" value="ECO:0007669"/>
    <property type="project" value="TreeGrafter"/>
</dbReference>
<dbReference type="STRING" id="305900.GV64_18915"/>
<evidence type="ECO:0000313" key="3">
    <source>
        <dbReference type="Proteomes" id="UP000027997"/>
    </source>
</evidence>
<dbReference type="PIRSF" id="PIRSF002746">
    <property type="entry name" value="Gluconate_transporter"/>
    <property type="match status" value="1"/>
</dbReference>
<feature type="transmembrane region" description="Helical" evidence="1">
    <location>
        <begin position="298"/>
        <end position="319"/>
    </location>
</feature>
<evidence type="ECO:0000256" key="1">
    <source>
        <dbReference type="SAM" id="Phobius"/>
    </source>
</evidence>
<feature type="transmembrane region" description="Helical" evidence="1">
    <location>
        <begin position="261"/>
        <end position="286"/>
    </location>
</feature>
<dbReference type="InterPro" id="IPR003474">
    <property type="entry name" value="Glcn_transporter"/>
</dbReference>
<feature type="transmembrane region" description="Helical" evidence="1">
    <location>
        <begin position="28"/>
        <end position="45"/>
    </location>
</feature>
<dbReference type="PANTHER" id="PTHR30354:SF8">
    <property type="entry name" value="LOW-AFFINITY GLUCONATE TRANSPORTER"/>
    <property type="match status" value="1"/>
</dbReference>
<dbReference type="NCBIfam" id="NF007781">
    <property type="entry name" value="PRK10472.1"/>
    <property type="match status" value="1"/>
</dbReference>
<comment type="caution">
    <text evidence="2">The sequence shown here is derived from an EMBL/GenBank/DDBJ whole genome shotgun (WGS) entry which is preliminary data.</text>
</comment>
<feature type="transmembrane region" description="Helical" evidence="1">
    <location>
        <begin position="229"/>
        <end position="249"/>
    </location>
</feature>
<protein>
    <submittedName>
        <fullName evidence="2">Gluconate transporter</fullName>
    </submittedName>
</protein>
<organism evidence="2 3">
    <name type="scientific">Endozoicomonas elysicola</name>
    <dbReference type="NCBI Taxonomy" id="305900"/>
    <lineage>
        <taxon>Bacteria</taxon>
        <taxon>Pseudomonadati</taxon>
        <taxon>Pseudomonadota</taxon>
        <taxon>Gammaproteobacteria</taxon>
        <taxon>Oceanospirillales</taxon>
        <taxon>Endozoicomonadaceae</taxon>
        <taxon>Endozoicomonas</taxon>
    </lineage>
</organism>
<keyword evidence="1" id="KW-0812">Transmembrane</keyword>
<evidence type="ECO:0000313" key="2">
    <source>
        <dbReference type="EMBL" id="KEI72524.1"/>
    </source>
</evidence>
<dbReference type="RefSeq" id="WP_020584882.1">
    <property type="nucleotide sequence ID" value="NZ_JOJP01000001.1"/>
</dbReference>
<reference evidence="2 3" key="1">
    <citation type="submission" date="2014-06" db="EMBL/GenBank/DDBJ databases">
        <title>Whole Genome Sequences of Three Symbiotic Endozoicomonas Bacteria.</title>
        <authorList>
            <person name="Neave M.J."/>
            <person name="Apprill A."/>
            <person name="Voolstra C.R."/>
        </authorList>
    </citation>
    <scope>NUCLEOTIDE SEQUENCE [LARGE SCALE GENOMIC DNA]</scope>
    <source>
        <strain evidence="2 3">DSM 22380</strain>
    </source>
</reference>
<feature type="transmembrane region" description="Helical" evidence="1">
    <location>
        <begin position="57"/>
        <end position="76"/>
    </location>
</feature>
<dbReference type="GO" id="GO:0015128">
    <property type="term" value="F:gluconate transmembrane transporter activity"/>
    <property type="evidence" value="ECO:0007669"/>
    <property type="project" value="InterPro"/>
</dbReference>
<feature type="transmembrane region" description="Helical" evidence="1">
    <location>
        <begin position="423"/>
        <end position="447"/>
    </location>
</feature>
<name>A0A081KEE8_9GAMM</name>
<proteinExistence type="predicted"/>
<feature type="transmembrane region" description="Helical" evidence="1">
    <location>
        <begin position="103"/>
        <end position="133"/>
    </location>
</feature>
<dbReference type="Pfam" id="PF02447">
    <property type="entry name" value="GntP_permease"/>
    <property type="match status" value="1"/>
</dbReference>
<keyword evidence="3" id="KW-1185">Reference proteome</keyword>
<dbReference type="NCBIfam" id="TIGR00791">
    <property type="entry name" value="gntP"/>
    <property type="match status" value="1"/>
</dbReference>
<dbReference type="EMBL" id="JOJP01000001">
    <property type="protein sequence ID" value="KEI72524.1"/>
    <property type="molecule type" value="Genomic_DNA"/>
</dbReference>
<accession>A0A081KEE8</accession>
<keyword evidence="1" id="KW-1133">Transmembrane helix</keyword>
<dbReference type="AlphaFoldDB" id="A0A081KEE8"/>
<keyword evidence="1" id="KW-0472">Membrane</keyword>
<dbReference type="Proteomes" id="UP000027997">
    <property type="component" value="Unassembled WGS sequence"/>
</dbReference>
<dbReference type="PANTHER" id="PTHR30354">
    <property type="entry name" value="GNT FAMILY GLUCONATE TRANSPORTER"/>
    <property type="match status" value="1"/>
</dbReference>
<gene>
    <name evidence="2" type="ORF">GV64_18915</name>
</gene>
<feature type="transmembrane region" description="Helical" evidence="1">
    <location>
        <begin position="331"/>
        <end position="357"/>
    </location>
</feature>
<feature type="transmembrane region" description="Helical" evidence="1">
    <location>
        <begin position="145"/>
        <end position="163"/>
    </location>
</feature>
<feature type="transmembrane region" description="Helical" evidence="1">
    <location>
        <begin position="5"/>
        <end position="22"/>
    </location>
</feature>
<feature type="transmembrane region" description="Helical" evidence="1">
    <location>
        <begin position="175"/>
        <end position="193"/>
    </location>
</feature>
<dbReference type="eggNOG" id="COG2610">
    <property type="taxonomic scope" value="Bacteria"/>
</dbReference>
<feature type="transmembrane region" description="Helical" evidence="1">
    <location>
        <begin position="378"/>
        <end position="403"/>
    </location>
</feature>
<sequence>MSDLSLIYTAAGSILLLLFLVMKARLHAVVALILVSMIAGIATGMNPADIAATIQKGMGGTLGFVAVVVALGAMFGKVMETTGALDRIAQTLLARFGNEKANWAITITGFICALPLFFDVAVVLLIGVVFAIVRKSKESVVKMGIALLAGIATCQAFLIPAPGPILVASQLGADFGWMILIGLSASIPAMILAGPMFGSFISKIVDVPLPAHAAASEEFKDRNGTLPSFGLAFALIILPLLMIGLQTIGSRFVEAGSTVHGWLTFIGHPFTAIMVACLAACYLLGIKRGYTKDEVMNICGSALQPAGVIILVTGAGGVFKQVLVDSGVGQALGNMLAGTGLPIVILAFILAAAVRVIQGSATVAMLTACGLILPMLEPLALSGAQLAAVTVAIGGGSIVLSHVNDSGFWLANRYLGLNEKQTLQTWTVMETIIGTTGAAVAVIFSLFI</sequence>